<evidence type="ECO:0000313" key="1">
    <source>
        <dbReference type="EMBL" id="PRQ45524.1"/>
    </source>
</evidence>
<accession>A0A2P6RGH0</accession>
<dbReference type="Gramene" id="PRQ45524">
    <property type="protein sequence ID" value="PRQ45524"/>
    <property type="gene ID" value="RchiOBHm_Chr3g0492351"/>
</dbReference>
<dbReference type="Proteomes" id="UP000238479">
    <property type="component" value="Chromosome 3"/>
</dbReference>
<dbReference type="EMBL" id="PDCK01000041">
    <property type="protein sequence ID" value="PRQ45524.1"/>
    <property type="molecule type" value="Genomic_DNA"/>
</dbReference>
<organism evidence="1 2">
    <name type="scientific">Rosa chinensis</name>
    <name type="common">China rose</name>
    <dbReference type="NCBI Taxonomy" id="74649"/>
    <lineage>
        <taxon>Eukaryota</taxon>
        <taxon>Viridiplantae</taxon>
        <taxon>Streptophyta</taxon>
        <taxon>Embryophyta</taxon>
        <taxon>Tracheophyta</taxon>
        <taxon>Spermatophyta</taxon>
        <taxon>Magnoliopsida</taxon>
        <taxon>eudicotyledons</taxon>
        <taxon>Gunneridae</taxon>
        <taxon>Pentapetalae</taxon>
        <taxon>rosids</taxon>
        <taxon>fabids</taxon>
        <taxon>Rosales</taxon>
        <taxon>Rosaceae</taxon>
        <taxon>Rosoideae</taxon>
        <taxon>Rosoideae incertae sedis</taxon>
        <taxon>Rosa</taxon>
    </lineage>
</organism>
<comment type="caution">
    <text evidence="1">The sequence shown here is derived from an EMBL/GenBank/DDBJ whole genome shotgun (WGS) entry which is preliminary data.</text>
</comment>
<dbReference type="AlphaFoldDB" id="A0A2P6RGH0"/>
<proteinExistence type="predicted"/>
<name>A0A2P6RGH0_ROSCH</name>
<gene>
    <name evidence="1" type="ORF">RchiOBHm_Chr3g0492351</name>
</gene>
<reference evidence="1 2" key="1">
    <citation type="journal article" date="2018" name="Nat. Genet.">
        <title>The Rosa genome provides new insights in the design of modern roses.</title>
        <authorList>
            <person name="Bendahmane M."/>
        </authorList>
    </citation>
    <scope>NUCLEOTIDE SEQUENCE [LARGE SCALE GENOMIC DNA]</scope>
    <source>
        <strain evidence="2">cv. Old Blush</strain>
    </source>
</reference>
<protein>
    <submittedName>
        <fullName evidence="1">Uncharacterized protein</fullName>
    </submittedName>
</protein>
<sequence>MRYTHLLPFRSSNLGFCLTSRGNSGLNSSSLLSRSFLPPTLGSRPVSETIQVA</sequence>
<keyword evidence="2" id="KW-1185">Reference proteome</keyword>
<evidence type="ECO:0000313" key="2">
    <source>
        <dbReference type="Proteomes" id="UP000238479"/>
    </source>
</evidence>